<evidence type="ECO:0000313" key="8">
    <source>
        <dbReference type="EMBL" id="ACY16381.1"/>
    </source>
</evidence>
<evidence type="ECO:0000256" key="5">
    <source>
        <dbReference type="PROSITE-ProRule" id="PRU10141"/>
    </source>
</evidence>
<proteinExistence type="predicted"/>
<evidence type="ECO:0000256" key="4">
    <source>
        <dbReference type="ARBA" id="ARBA00022840"/>
    </source>
</evidence>
<dbReference type="Gene3D" id="3.30.200.20">
    <property type="entry name" value="Phosphorylase Kinase, domain 1"/>
    <property type="match status" value="1"/>
</dbReference>
<dbReference type="InterPro" id="IPR011009">
    <property type="entry name" value="Kinase-like_dom_sf"/>
</dbReference>
<keyword evidence="2 5" id="KW-0547">Nucleotide-binding</keyword>
<dbReference type="SUPFAM" id="SSF56112">
    <property type="entry name" value="Protein kinase-like (PK-like)"/>
    <property type="match status" value="1"/>
</dbReference>
<dbReference type="PANTHER" id="PTHR43289:SF6">
    <property type="entry name" value="SERINE_THREONINE-PROTEIN KINASE NEKL-3"/>
    <property type="match status" value="1"/>
</dbReference>
<dbReference type="RefSeq" id="WP_012828980.1">
    <property type="nucleotide sequence ID" value="NC_013440.1"/>
</dbReference>
<dbReference type="Pfam" id="PF00069">
    <property type="entry name" value="Pkinase"/>
    <property type="match status" value="1"/>
</dbReference>
<reference evidence="8 9" key="1">
    <citation type="journal article" date="2010" name="Stand. Genomic Sci.">
        <title>Complete genome sequence of Haliangium ochraceum type strain (SMP-2).</title>
        <authorList>
            <consortium name="US DOE Joint Genome Institute (JGI-PGF)"/>
            <person name="Ivanova N."/>
            <person name="Daum C."/>
            <person name="Lang E."/>
            <person name="Abt B."/>
            <person name="Kopitz M."/>
            <person name="Saunders E."/>
            <person name="Lapidus A."/>
            <person name="Lucas S."/>
            <person name="Glavina Del Rio T."/>
            <person name="Nolan M."/>
            <person name="Tice H."/>
            <person name="Copeland A."/>
            <person name="Cheng J.F."/>
            <person name="Chen F."/>
            <person name="Bruce D."/>
            <person name="Goodwin L."/>
            <person name="Pitluck S."/>
            <person name="Mavromatis K."/>
            <person name="Pati A."/>
            <person name="Mikhailova N."/>
            <person name="Chen A."/>
            <person name="Palaniappan K."/>
            <person name="Land M."/>
            <person name="Hauser L."/>
            <person name="Chang Y.J."/>
            <person name="Jeffries C.D."/>
            <person name="Detter J.C."/>
            <person name="Brettin T."/>
            <person name="Rohde M."/>
            <person name="Goker M."/>
            <person name="Bristow J."/>
            <person name="Markowitz V."/>
            <person name="Eisen J.A."/>
            <person name="Hugenholtz P."/>
            <person name="Kyrpides N.C."/>
            <person name="Klenk H.P."/>
        </authorList>
    </citation>
    <scope>NUCLEOTIDE SEQUENCE [LARGE SCALE GENOMIC DNA]</scope>
    <source>
        <strain evidence="9">DSM 14365 / CIP 107738 / JCM 11303 / AJ 13395 / SMP-2</strain>
    </source>
</reference>
<keyword evidence="1" id="KW-0808">Transferase</keyword>
<dbReference type="PROSITE" id="PS00108">
    <property type="entry name" value="PROTEIN_KINASE_ST"/>
    <property type="match status" value="1"/>
</dbReference>
<keyword evidence="9" id="KW-1185">Reference proteome</keyword>
<keyword evidence="4 5" id="KW-0067">ATP-binding</keyword>
<dbReference type="Proteomes" id="UP000001880">
    <property type="component" value="Chromosome"/>
</dbReference>
<dbReference type="eggNOG" id="COG0515">
    <property type="taxonomic scope" value="Bacteria"/>
</dbReference>
<dbReference type="KEGG" id="hoh:Hoch_3882"/>
<protein>
    <submittedName>
        <fullName evidence="8">Serine/threonine protein kinase</fullName>
    </submittedName>
</protein>
<dbReference type="InterPro" id="IPR000719">
    <property type="entry name" value="Prot_kinase_dom"/>
</dbReference>
<keyword evidence="3 8" id="KW-0418">Kinase</keyword>
<dbReference type="InterPro" id="IPR017441">
    <property type="entry name" value="Protein_kinase_ATP_BS"/>
</dbReference>
<accession>D0LZB9</accession>
<dbReference type="PROSITE" id="PS50011">
    <property type="entry name" value="PROTEIN_KINASE_DOM"/>
    <property type="match status" value="1"/>
</dbReference>
<dbReference type="Gene3D" id="1.10.510.10">
    <property type="entry name" value="Transferase(Phosphotransferase) domain 1"/>
    <property type="match status" value="1"/>
</dbReference>
<evidence type="ECO:0000256" key="1">
    <source>
        <dbReference type="ARBA" id="ARBA00022679"/>
    </source>
</evidence>
<dbReference type="SMART" id="SM00220">
    <property type="entry name" value="S_TKc"/>
    <property type="match status" value="1"/>
</dbReference>
<evidence type="ECO:0000256" key="3">
    <source>
        <dbReference type="ARBA" id="ARBA00022777"/>
    </source>
</evidence>
<dbReference type="GO" id="GO:0004674">
    <property type="term" value="F:protein serine/threonine kinase activity"/>
    <property type="evidence" value="ECO:0007669"/>
    <property type="project" value="UniProtKB-KW"/>
</dbReference>
<dbReference type="OrthoDB" id="9801841at2"/>
<evidence type="ECO:0000313" key="9">
    <source>
        <dbReference type="Proteomes" id="UP000001880"/>
    </source>
</evidence>
<evidence type="ECO:0000259" key="7">
    <source>
        <dbReference type="PROSITE" id="PS50011"/>
    </source>
</evidence>
<evidence type="ECO:0000256" key="2">
    <source>
        <dbReference type="ARBA" id="ARBA00022741"/>
    </source>
</evidence>
<dbReference type="AlphaFoldDB" id="D0LZB9"/>
<evidence type="ECO:0000256" key="6">
    <source>
        <dbReference type="SAM" id="MobiDB-lite"/>
    </source>
</evidence>
<dbReference type="CDD" id="cd14014">
    <property type="entry name" value="STKc_PknB_like"/>
    <property type="match status" value="1"/>
</dbReference>
<dbReference type="HOGENOM" id="CLU_000288_63_44_7"/>
<feature type="domain" description="Protein kinase" evidence="7">
    <location>
        <begin position="39"/>
        <end position="339"/>
    </location>
</feature>
<feature type="region of interest" description="Disordered" evidence="6">
    <location>
        <begin position="369"/>
        <end position="392"/>
    </location>
</feature>
<dbReference type="PANTHER" id="PTHR43289">
    <property type="entry name" value="MITOGEN-ACTIVATED PROTEIN KINASE KINASE KINASE 20-RELATED"/>
    <property type="match status" value="1"/>
</dbReference>
<dbReference type="InterPro" id="IPR008271">
    <property type="entry name" value="Ser/Thr_kinase_AS"/>
</dbReference>
<keyword evidence="8" id="KW-0723">Serine/threonine-protein kinase</keyword>
<feature type="binding site" evidence="5">
    <location>
        <position position="68"/>
    </location>
    <ligand>
        <name>ATP</name>
        <dbReference type="ChEBI" id="CHEBI:30616"/>
    </ligand>
</feature>
<organism evidence="8 9">
    <name type="scientific">Haliangium ochraceum (strain DSM 14365 / JCM 11303 / SMP-2)</name>
    <dbReference type="NCBI Taxonomy" id="502025"/>
    <lineage>
        <taxon>Bacteria</taxon>
        <taxon>Pseudomonadati</taxon>
        <taxon>Myxococcota</taxon>
        <taxon>Polyangia</taxon>
        <taxon>Haliangiales</taxon>
        <taxon>Kofleriaceae</taxon>
        <taxon>Haliangium</taxon>
    </lineage>
</organism>
<dbReference type="GO" id="GO:0005524">
    <property type="term" value="F:ATP binding"/>
    <property type="evidence" value="ECO:0007669"/>
    <property type="project" value="UniProtKB-UniRule"/>
</dbReference>
<sequence length="392" mass="41547">MLPTTIPTLCPTTRPARRPRTWAQELDAQVCGRLLGGRFRILERVGQGSYGNVYRAEDTTLGRDVAIKVLAASAAADPALAARFRREARALCRIHHPNVVTMFDAGRTDDDLLYMVMEFIRGTTLSAFLRDAGALPMPLALELIAQLALGIEAIHAAGLVHADLKNDNLLVQPLASGSLLKIVDFGIARAVAAPAAGQGSVAEDSELAGADDELAAAGDTRVRTEEVPLPISAHVCGTPGYVAPEVIYGDAPGPSADIYGAGVVLYHMLTGAVPFAGRNVREVLFEQLCGPDPLPSRRRPEVPPVLDDIVRRASAREPADRYPDIASMRRAIERAAAALAPGALPYAVAMLPEPDIDIDIDIDSADGRVGGGGASSAHDFAQQPRIVVERAE</sequence>
<name>D0LZB9_HALO1</name>
<dbReference type="EMBL" id="CP001804">
    <property type="protein sequence ID" value="ACY16381.1"/>
    <property type="molecule type" value="Genomic_DNA"/>
</dbReference>
<gene>
    <name evidence="8" type="ordered locus">Hoch_3882</name>
</gene>
<dbReference type="PROSITE" id="PS00107">
    <property type="entry name" value="PROTEIN_KINASE_ATP"/>
    <property type="match status" value="1"/>
</dbReference>
<dbReference type="STRING" id="502025.Hoch_3882"/>